<reference evidence="2" key="1">
    <citation type="submission" date="2023-01" db="EMBL/GenBank/DDBJ databases">
        <authorList>
            <person name="Piombo E."/>
        </authorList>
    </citation>
    <scope>NUCLEOTIDE SEQUENCE</scope>
</reference>
<proteinExistence type="predicted"/>
<name>A0AA35QAF9_9HYPO</name>
<dbReference type="EMBL" id="CABFNP030001299">
    <property type="protein sequence ID" value="CAI6098390.1"/>
    <property type="molecule type" value="Genomic_DNA"/>
</dbReference>
<feature type="region of interest" description="Disordered" evidence="1">
    <location>
        <begin position="19"/>
        <end position="43"/>
    </location>
</feature>
<evidence type="ECO:0000313" key="2">
    <source>
        <dbReference type="EMBL" id="CAI6098390.1"/>
    </source>
</evidence>
<dbReference type="AlphaFoldDB" id="A0AA35QAF9"/>
<sequence length="208" mass="23221">MQGLGGGCRFWSPLRERAGRQAANRRRQTLARTPFTQEARRCDQEEDSSVFEFADGIGLSSAWHYPTLLNLLATSATEQQAVGETRVYRPVYMQKPVVLVMQVQSEQDWAELGGREGGGGKARGEHFEWRFNAQPFTLENSGFATHFEGLGDQTLNPSPAALHQLPWAWLRCATCSLRPKLLHCLDKSPLVLTEFHGVTPPPDVTPKC</sequence>
<evidence type="ECO:0000313" key="3">
    <source>
        <dbReference type="Proteomes" id="UP001160390"/>
    </source>
</evidence>
<evidence type="ECO:0000256" key="1">
    <source>
        <dbReference type="SAM" id="MobiDB-lite"/>
    </source>
</evidence>
<comment type="caution">
    <text evidence="2">The sequence shown here is derived from an EMBL/GenBank/DDBJ whole genome shotgun (WGS) entry which is preliminary data.</text>
</comment>
<dbReference type="Proteomes" id="UP001160390">
    <property type="component" value="Unassembled WGS sequence"/>
</dbReference>
<accession>A0AA35QAF9</accession>
<protein>
    <submittedName>
        <fullName evidence="2">Uncharacterized protein</fullName>
    </submittedName>
</protein>
<keyword evidence="3" id="KW-1185">Reference proteome</keyword>
<organism evidence="2 3">
    <name type="scientific">Clonostachys chloroleuca</name>
    <dbReference type="NCBI Taxonomy" id="1926264"/>
    <lineage>
        <taxon>Eukaryota</taxon>
        <taxon>Fungi</taxon>
        <taxon>Dikarya</taxon>
        <taxon>Ascomycota</taxon>
        <taxon>Pezizomycotina</taxon>
        <taxon>Sordariomycetes</taxon>
        <taxon>Hypocreomycetidae</taxon>
        <taxon>Hypocreales</taxon>
        <taxon>Bionectriaceae</taxon>
        <taxon>Clonostachys</taxon>
    </lineage>
</organism>
<gene>
    <name evidence="2" type="ORF">CCHLO57077_00002362</name>
</gene>